<evidence type="ECO:0000313" key="2">
    <source>
        <dbReference type="WBParaSite" id="PS1159_v2.g24135.t1"/>
    </source>
</evidence>
<proteinExistence type="predicted"/>
<evidence type="ECO:0000313" key="1">
    <source>
        <dbReference type="Proteomes" id="UP000887580"/>
    </source>
</evidence>
<dbReference type="WBParaSite" id="PS1159_v2.g24135.t1">
    <property type="protein sequence ID" value="PS1159_v2.g24135.t1"/>
    <property type="gene ID" value="PS1159_v2.g24135"/>
</dbReference>
<accession>A0AC35G5Q4</accession>
<reference evidence="2" key="1">
    <citation type="submission" date="2022-11" db="UniProtKB">
        <authorList>
            <consortium name="WormBaseParasite"/>
        </authorList>
    </citation>
    <scope>IDENTIFICATION</scope>
</reference>
<organism evidence="1 2">
    <name type="scientific">Panagrolaimus sp. PS1159</name>
    <dbReference type="NCBI Taxonomy" id="55785"/>
    <lineage>
        <taxon>Eukaryota</taxon>
        <taxon>Metazoa</taxon>
        <taxon>Ecdysozoa</taxon>
        <taxon>Nematoda</taxon>
        <taxon>Chromadorea</taxon>
        <taxon>Rhabditida</taxon>
        <taxon>Tylenchina</taxon>
        <taxon>Panagrolaimomorpha</taxon>
        <taxon>Panagrolaimoidea</taxon>
        <taxon>Panagrolaimidae</taxon>
        <taxon>Panagrolaimus</taxon>
    </lineage>
</organism>
<protein>
    <submittedName>
        <fullName evidence="2">Transmembrane protein</fullName>
    </submittedName>
</protein>
<name>A0AC35G5Q4_9BILA</name>
<sequence>MSDDTECCGMEIKRCAKIVAIIGIILSVCSFNLIGFVIYVLVYLGVDNNKPGYLLPAKICLVSFFFRFMRFTILNGD</sequence>
<dbReference type="Proteomes" id="UP000887580">
    <property type="component" value="Unplaced"/>
</dbReference>